<gene>
    <name evidence="1" type="ORF">EVAR_22183_1</name>
</gene>
<name>A0A4C1XV57_EUMVA</name>
<protein>
    <submittedName>
        <fullName evidence="1">Uncharacterized protein</fullName>
    </submittedName>
</protein>
<reference evidence="1 2" key="1">
    <citation type="journal article" date="2019" name="Commun. Biol.">
        <title>The bagworm genome reveals a unique fibroin gene that provides high tensile strength.</title>
        <authorList>
            <person name="Kono N."/>
            <person name="Nakamura H."/>
            <person name="Ohtoshi R."/>
            <person name="Tomita M."/>
            <person name="Numata K."/>
            <person name="Arakawa K."/>
        </authorList>
    </citation>
    <scope>NUCLEOTIDE SEQUENCE [LARGE SCALE GENOMIC DNA]</scope>
</reference>
<dbReference type="Proteomes" id="UP000299102">
    <property type="component" value="Unassembled WGS sequence"/>
</dbReference>
<organism evidence="1 2">
    <name type="scientific">Eumeta variegata</name>
    <name type="common">Bagworm moth</name>
    <name type="synonym">Eumeta japonica</name>
    <dbReference type="NCBI Taxonomy" id="151549"/>
    <lineage>
        <taxon>Eukaryota</taxon>
        <taxon>Metazoa</taxon>
        <taxon>Ecdysozoa</taxon>
        <taxon>Arthropoda</taxon>
        <taxon>Hexapoda</taxon>
        <taxon>Insecta</taxon>
        <taxon>Pterygota</taxon>
        <taxon>Neoptera</taxon>
        <taxon>Endopterygota</taxon>
        <taxon>Lepidoptera</taxon>
        <taxon>Glossata</taxon>
        <taxon>Ditrysia</taxon>
        <taxon>Tineoidea</taxon>
        <taxon>Psychidae</taxon>
        <taxon>Oiketicinae</taxon>
        <taxon>Eumeta</taxon>
    </lineage>
</organism>
<keyword evidence="2" id="KW-1185">Reference proteome</keyword>
<dbReference type="AlphaFoldDB" id="A0A4C1XV57"/>
<evidence type="ECO:0000313" key="1">
    <source>
        <dbReference type="EMBL" id="GBP67781.1"/>
    </source>
</evidence>
<evidence type="ECO:0000313" key="2">
    <source>
        <dbReference type="Proteomes" id="UP000299102"/>
    </source>
</evidence>
<proteinExistence type="predicted"/>
<accession>A0A4C1XV57</accession>
<sequence>MFTLRVSVGGLKSNTTQSGTIRFWPCILKAVVKGDIKPRLVAIHHSNPVRRKVTLQRREANEHESHQKVGGHCRPWIFAIPEKFDDYQSVACLLDKNRKFGERGAG</sequence>
<comment type="caution">
    <text evidence="1">The sequence shown here is derived from an EMBL/GenBank/DDBJ whole genome shotgun (WGS) entry which is preliminary data.</text>
</comment>
<dbReference type="EMBL" id="BGZK01000991">
    <property type="protein sequence ID" value="GBP67781.1"/>
    <property type="molecule type" value="Genomic_DNA"/>
</dbReference>